<dbReference type="GO" id="GO:0022857">
    <property type="term" value="F:transmembrane transporter activity"/>
    <property type="evidence" value="ECO:0007669"/>
    <property type="project" value="UniProtKB-UniRule"/>
</dbReference>
<feature type="transmembrane region" description="Helical" evidence="9">
    <location>
        <begin position="93"/>
        <end position="115"/>
    </location>
</feature>
<dbReference type="InterPro" id="IPR055348">
    <property type="entry name" value="DctQ"/>
</dbReference>
<evidence type="ECO:0000259" key="10">
    <source>
        <dbReference type="Pfam" id="PF04290"/>
    </source>
</evidence>
<evidence type="ECO:0000256" key="4">
    <source>
        <dbReference type="ARBA" id="ARBA00022519"/>
    </source>
</evidence>
<dbReference type="Pfam" id="PF04290">
    <property type="entry name" value="DctQ"/>
    <property type="match status" value="1"/>
</dbReference>
<dbReference type="GO" id="GO:0015740">
    <property type="term" value="P:C4-dicarboxylate transport"/>
    <property type="evidence" value="ECO:0007669"/>
    <property type="project" value="TreeGrafter"/>
</dbReference>
<evidence type="ECO:0000256" key="1">
    <source>
        <dbReference type="ARBA" id="ARBA00004429"/>
    </source>
</evidence>
<dbReference type="RefSeq" id="WP_085885228.1">
    <property type="nucleotide sequence ID" value="NZ_FWFR01000004.1"/>
</dbReference>
<keyword evidence="3" id="KW-1003">Cell membrane</keyword>
<keyword evidence="5 9" id="KW-0812">Transmembrane</keyword>
<evidence type="ECO:0000313" key="11">
    <source>
        <dbReference type="EMBL" id="SLN75538.1"/>
    </source>
</evidence>
<dbReference type="GO" id="GO:0005886">
    <property type="term" value="C:plasma membrane"/>
    <property type="evidence" value="ECO:0007669"/>
    <property type="project" value="UniProtKB-SubCell"/>
</dbReference>
<keyword evidence="2 9" id="KW-0813">Transport</keyword>
<evidence type="ECO:0000256" key="3">
    <source>
        <dbReference type="ARBA" id="ARBA00022475"/>
    </source>
</evidence>
<evidence type="ECO:0000256" key="8">
    <source>
        <dbReference type="ARBA" id="ARBA00038436"/>
    </source>
</evidence>
<comment type="function">
    <text evidence="9">Part of the tripartite ATP-independent periplasmic (TRAP) transport system.</text>
</comment>
<feature type="transmembrane region" description="Helical" evidence="9">
    <location>
        <begin position="55"/>
        <end position="72"/>
    </location>
</feature>
<dbReference type="Proteomes" id="UP000193200">
    <property type="component" value="Unassembled WGS sequence"/>
</dbReference>
<dbReference type="InterPro" id="IPR007387">
    <property type="entry name" value="TRAP_DctQ"/>
</dbReference>
<feature type="transmembrane region" description="Helical" evidence="9">
    <location>
        <begin position="135"/>
        <end position="158"/>
    </location>
</feature>
<feature type="transmembrane region" description="Helical" evidence="9">
    <location>
        <begin position="20"/>
        <end position="43"/>
    </location>
</feature>
<name>A0A1Y5U0F7_9PROT</name>
<accession>A0A1Y5U0F7</accession>
<evidence type="ECO:0000256" key="7">
    <source>
        <dbReference type="ARBA" id="ARBA00023136"/>
    </source>
</evidence>
<keyword evidence="4 9" id="KW-0997">Cell inner membrane</keyword>
<evidence type="ECO:0000256" key="5">
    <source>
        <dbReference type="ARBA" id="ARBA00022692"/>
    </source>
</evidence>
<dbReference type="OrthoDB" id="7851627at2"/>
<evidence type="ECO:0000256" key="2">
    <source>
        <dbReference type="ARBA" id="ARBA00022448"/>
    </source>
</evidence>
<dbReference type="AlphaFoldDB" id="A0A1Y5U0F7"/>
<evidence type="ECO:0000256" key="6">
    <source>
        <dbReference type="ARBA" id="ARBA00022989"/>
    </source>
</evidence>
<keyword evidence="7 9" id="KW-0472">Membrane</keyword>
<proteinExistence type="inferred from homology"/>
<keyword evidence="6 9" id="KW-1133">Transmembrane helix</keyword>
<dbReference type="PANTHER" id="PTHR35011">
    <property type="entry name" value="2,3-DIKETO-L-GULONATE TRAP TRANSPORTER SMALL PERMEASE PROTEIN YIAM"/>
    <property type="match status" value="1"/>
</dbReference>
<reference evidence="11 12" key="1">
    <citation type="submission" date="2017-03" db="EMBL/GenBank/DDBJ databases">
        <authorList>
            <person name="Afonso C.L."/>
            <person name="Miller P.J."/>
            <person name="Scott M.A."/>
            <person name="Spackman E."/>
            <person name="Goraichik I."/>
            <person name="Dimitrov K.M."/>
            <person name="Suarez D.L."/>
            <person name="Swayne D.E."/>
        </authorList>
    </citation>
    <scope>NUCLEOTIDE SEQUENCE [LARGE SCALE GENOMIC DNA]</scope>
    <source>
        <strain evidence="11 12">CECT 7691</strain>
    </source>
</reference>
<feature type="domain" description="Tripartite ATP-independent periplasmic transporters DctQ component" evidence="10">
    <location>
        <begin position="31"/>
        <end position="161"/>
    </location>
</feature>
<sequence length="179" mass="19618">MSDDGTGRGATLREAPSQIFLILATVAFSAMAIFVVASAAARYIAGAPFHFTEELVGLLFLIGTFLTFPHAATSRDQIRMTLFVEMLPRRAGMFSGLFSSLIVSIFSGWFCYALGKYAYTAFQFNTRTEQAEILIWPWMLLLVVLIASGGLIALVNFVHLASGRRADDPDNRNNEAPTP</sequence>
<dbReference type="EMBL" id="FWFR01000004">
    <property type="protein sequence ID" value="SLN75538.1"/>
    <property type="molecule type" value="Genomic_DNA"/>
</dbReference>
<dbReference type="InParanoid" id="A0A1Y5U0F7"/>
<organism evidence="11 12">
    <name type="scientific">Oceanibacterium hippocampi</name>
    <dbReference type="NCBI Taxonomy" id="745714"/>
    <lineage>
        <taxon>Bacteria</taxon>
        <taxon>Pseudomonadati</taxon>
        <taxon>Pseudomonadota</taxon>
        <taxon>Alphaproteobacteria</taxon>
        <taxon>Sneathiellales</taxon>
        <taxon>Sneathiellaceae</taxon>
        <taxon>Oceanibacterium</taxon>
    </lineage>
</organism>
<gene>
    <name evidence="11" type="ORF">OCH7691_03885</name>
</gene>
<protein>
    <recommendedName>
        <fullName evidence="9">TRAP transporter small permease protein</fullName>
    </recommendedName>
</protein>
<evidence type="ECO:0000256" key="9">
    <source>
        <dbReference type="RuleBase" id="RU369079"/>
    </source>
</evidence>
<comment type="similarity">
    <text evidence="8 9">Belongs to the TRAP transporter small permease family.</text>
</comment>
<comment type="subunit">
    <text evidence="9">The complex comprises the extracytoplasmic solute receptor protein and the two transmembrane proteins.</text>
</comment>
<dbReference type="PANTHER" id="PTHR35011:SF10">
    <property type="entry name" value="TRAP TRANSPORTER SMALL PERMEASE PROTEIN"/>
    <property type="match status" value="1"/>
</dbReference>
<evidence type="ECO:0000313" key="12">
    <source>
        <dbReference type="Proteomes" id="UP000193200"/>
    </source>
</evidence>
<comment type="subcellular location">
    <subcellularLocation>
        <location evidence="1 9">Cell inner membrane</location>
        <topology evidence="1 9">Multi-pass membrane protein</topology>
    </subcellularLocation>
</comment>
<keyword evidence="12" id="KW-1185">Reference proteome</keyword>